<dbReference type="OrthoDB" id="5494136at2"/>
<organism evidence="1 2">
    <name type="scientific">Dethiosulfatarculus sandiegensis</name>
    <dbReference type="NCBI Taxonomy" id="1429043"/>
    <lineage>
        <taxon>Bacteria</taxon>
        <taxon>Pseudomonadati</taxon>
        <taxon>Thermodesulfobacteriota</taxon>
        <taxon>Desulfarculia</taxon>
        <taxon>Desulfarculales</taxon>
        <taxon>Desulfarculaceae</taxon>
        <taxon>Dethiosulfatarculus</taxon>
    </lineage>
</organism>
<dbReference type="AlphaFoldDB" id="A0A0D2K3C3"/>
<protein>
    <submittedName>
        <fullName evidence="1">Uncharacterized protein</fullName>
    </submittedName>
</protein>
<name>A0A0D2K3C3_9BACT</name>
<dbReference type="InParanoid" id="A0A0D2K3C3"/>
<dbReference type="Proteomes" id="UP000032233">
    <property type="component" value="Unassembled WGS sequence"/>
</dbReference>
<dbReference type="EMBL" id="AZAC01000001">
    <property type="protein sequence ID" value="KIX16050.1"/>
    <property type="molecule type" value="Genomic_DNA"/>
</dbReference>
<dbReference type="RefSeq" id="WP_044346114.1">
    <property type="nucleotide sequence ID" value="NZ_AZAC01000001.1"/>
</dbReference>
<evidence type="ECO:0000313" key="2">
    <source>
        <dbReference type="Proteomes" id="UP000032233"/>
    </source>
</evidence>
<proteinExistence type="predicted"/>
<accession>A0A0D2K3C3</accession>
<keyword evidence="2" id="KW-1185">Reference proteome</keyword>
<evidence type="ECO:0000313" key="1">
    <source>
        <dbReference type="EMBL" id="KIX16050.1"/>
    </source>
</evidence>
<reference evidence="1 2" key="1">
    <citation type="submission" date="2013-11" db="EMBL/GenBank/DDBJ databases">
        <title>Metagenomic analysis of a methanogenic consortium involved in long chain n-alkane degradation.</title>
        <authorList>
            <person name="Davidova I.A."/>
            <person name="Callaghan A.V."/>
            <person name="Wawrik B."/>
            <person name="Pruitt S."/>
            <person name="Marks C."/>
            <person name="Duncan K.E."/>
            <person name="Suflita J.M."/>
        </authorList>
    </citation>
    <scope>NUCLEOTIDE SEQUENCE [LARGE SCALE GENOMIC DNA]</scope>
    <source>
        <strain evidence="1 2">SPR</strain>
    </source>
</reference>
<comment type="caution">
    <text evidence="1">The sequence shown here is derived from an EMBL/GenBank/DDBJ whole genome shotgun (WGS) entry which is preliminary data.</text>
</comment>
<dbReference type="STRING" id="1429043.X474_00680"/>
<gene>
    <name evidence="1" type="ORF">X474_00680</name>
</gene>
<sequence length="447" mass="49511">MLDPAAPSALDLTNFSTYIQSCVDLANQRLTNTQTPEEAAGLEDELNSYPRLNMLSEPRDIFVVDESSVGEEEKKTAVSALLNGEVLLEHTCAGEATRLGLGTKYLINPLKDLTSEVMERLLPRGADCPVRPGDLHDMSLGRRHMLQLTWDLSALARINSLDPDEVLKKQKLLVIVNEAAGEKVLEDFQEAAYYGFEREKVFFMVQKSFHGLSRGDQGWFYDDHSPKRLHNHGQMFMQTTMDHQLFRLDEKGSPKTLPWAEYQEVLSGCIDKVSFNIEDLDYLDTSLDLTGLAAALKLAEEGVGMIMEVVANNPANPQKGGLCAWDAGLDRNVMIESFQLAGLPNSEIKFLNKNINHYPNPLTAAKAAREKGLAMSMTVKGGFLYFQPVQGDVNFLVPTAYVRRAKLNPISSWKSGANTIDALKAMAAQEARPGFMAWARDLLGLGV</sequence>